<dbReference type="CDD" id="cd02966">
    <property type="entry name" value="TlpA_like_family"/>
    <property type="match status" value="1"/>
</dbReference>
<dbReference type="GO" id="GO:0016491">
    <property type="term" value="F:oxidoreductase activity"/>
    <property type="evidence" value="ECO:0007669"/>
    <property type="project" value="InterPro"/>
</dbReference>
<dbReference type="PANTHER" id="PTHR42852">
    <property type="entry name" value="THIOL:DISULFIDE INTERCHANGE PROTEIN DSBE"/>
    <property type="match status" value="1"/>
</dbReference>
<keyword evidence="4" id="KW-0732">Signal</keyword>
<dbReference type="Pfam" id="PF08534">
    <property type="entry name" value="Redoxin"/>
    <property type="match status" value="1"/>
</dbReference>
<dbReference type="InterPro" id="IPR013766">
    <property type="entry name" value="Thioredoxin_domain"/>
</dbReference>
<dbReference type="RefSeq" id="WP_106348064.1">
    <property type="nucleotide sequence ID" value="NZ_PVUE01000003.1"/>
</dbReference>
<name>A0A2T1A3A3_9ACTN</name>
<keyword evidence="6" id="KW-0413">Isomerase</keyword>
<dbReference type="AlphaFoldDB" id="A0A2T1A3A3"/>
<evidence type="ECO:0000256" key="2">
    <source>
        <dbReference type="ARBA" id="ARBA00022748"/>
    </source>
</evidence>
<gene>
    <name evidence="6" type="ORF">CLV47_103148</name>
</gene>
<dbReference type="PROSITE" id="PS51352">
    <property type="entry name" value="THIOREDOXIN_2"/>
    <property type="match status" value="1"/>
</dbReference>
<feature type="signal peptide" evidence="4">
    <location>
        <begin position="1"/>
        <end position="25"/>
    </location>
</feature>
<feature type="region of interest" description="Disordered" evidence="3">
    <location>
        <begin position="21"/>
        <end position="50"/>
    </location>
</feature>
<evidence type="ECO:0000313" key="7">
    <source>
        <dbReference type="Proteomes" id="UP000237752"/>
    </source>
</evidence>
<dbReference type="EMBL" id="PVUE01000003">
    <property type="protein sequence ID" value="PRZ43091.1"/>
    <property type="molecule type" value="Genomic_DNA"/>
</dbReference>
<comment type="caution">
    <text evidence="6">The sequence shown here is derived from an EMBL/GenBank/DDBJ whole genome shotgun (WGS) entry which is preliminary data.</text>
</comment>
<sequence length="203" mass="20852">MRKLLIALGCALVAVTGCAPSTANSADEPTPSGTAAAPSEPATGDPSLCPAEFGAPDSSVAADKRLPDVTLVCLTADKKLKLNGAPGVPTVVNFWAAWCAPCRTEMPILEQFYTAAAGKVQVLGVVTSDTRSAATSFVADESVTFPNVLDTSGQVVKKTGLMGLPNSILIDAKGKIVATHVGPFKDAAELRETVKKDLGVDVQ</sequence>
<evidence type="ECO:0000256" key="3">
    <source>
        <dbReference type="SAM" id="MobiDB-lite"/>
    </source>
</evidence>
<dbReference type="InterPro" id="IPR036249">
    <property type="entry name" value="Thioredoxin-like_sf"/>
</dbReference>
<accession>A0A2T1A3A3</accession>
<dbReference type="PROSITE" id="PS51257">
    <property type="entry name" value="PROKAR_LIPOPROTEIN"/>
    <property type="match status" value="1"/>
</dbReference>
<dbReference type="SUPFAM" id="SSF52833">
    <property type="entry name" value="Thioredoxin-like"/>
    <property type="match status" value="1"/>
</dbReference>
<comment type="subcellular location">
    <subcellularLocation>
        <location evidence="1">Cell envelope</location>
    </subcellularLocation>
</comment>
<evidence type="ECO:0000256" key="4">
    <source>
        <dbReference type="SAM" id="SignalP"/>
    </source>
</evidence>
<protein>
    <submittedName>
        <fullName evidence="6">Thiol-disulfide isomerase/thioredoxin</fullName>
    </submittedName>
</protein>
<evidence type="ECO:0000259" key="5">
    <source>
        <dbReference type="PROSITE" id="PS51352"/>
    </source>
</evidence>
<dbReference type="PROSITE" id="PS00194">
    <property type="entry name" value="THIOREDOXIN_1"/>
    <property type="match status" value="1"/>
</dbReference>
<feature type="compositionally biased region" description="Polar residues" evidence="3">
    <location>
        <begin position="21"/>
        <end position="33"/>
    </location>
</feature>
<feature type="chain" id="PRO_5015773593" evidence="4">
    <location>
        <begin position="26"/>
        <end position="203"/>
    </location>
</feature>
<proteinExistence type="predicted"/>
<dbReference type="Gene3D" id="3.40.30.10">
    <property type="entry name" value="Glutaredoxin"/>
    <property type="match status" value="1"/>
</dbReference>
<dbReference type="PANTHER" id="PTHR42852:SF17">
    <property type="entry name" value="THIOREDOXIN-LIKE PROTEIN HI_1115"/>
    <property type="match status" value="1"/>
</dbReference>
<dbReference type="InterPro" id="IPR050553">
    <property type="entry name" value="Thioredoxin_ResA/DsbE_sf"/>
</dbReference>
<dbReference type="GO" id="GO:0016853">
    <property type="term" value="F:isomerase activity"/>
    <property type="evidence" value="ECO:0007669"/>
    <property type="project" value="UniProtKB-KW"/>
</dbReference>
<dbReference type="InterPro" id="IPR017937">
    <property type="entry name" value="Thioredoxin_CS"/>
</dbReference>
<organism evidence="6 7">
    <name type="scientific">Antricoccus suffuscus</name>
    <dbReference type="NCBI Taxonomy" id="1629062"/>
    <lineage>
        <taxon>Bacteria</taxon>
        <taxon>Bacillati</taxon>
        <taxon>Actinomycetota</taxon>
        <taxon>Actinomycetes</taxon>
        <taxon>Geodermatophilales</taxon>
        <taxon>Antricoccaceae</taxon>
        <taxon>Antricoccus</taxon>
    </lineage>
</organism>
<keyword evidence="2" id="KW-0201">Cytochrome c-type biogenesis</keyword>
<keyword evidence="7" id="KW-1185">Reference proteome</keyword>
<feature type="domain" description="Thioredoxin" evidence="5">
    <location>
        <begin position="60"/>
        <end position="199"/>
    </location>
</feature>
<dbReference type="Proteomes" id="UP000237752">
    <property type="component" value="Unassembled WGS sequence"/>
</dbReference>
<evidence type="ECO:0000313" key="6">
    <source>
        <dbReference type="EMBL" id="PRZ43091.1"/>
    </source>
</evidence>
<dbReference type="GO" id="GO:0017004">
    <property type="term" value="P:cytochrome complex assembly"/>
    <property type="evidence" value="ECO:0007669"/>
    <property type="project" value="UniProtKB-KW"/>
</dbReference>
<dbReference type="GO" id="GO:0030313">
    <property type="term" value="C:cell envelope"/>
    <property type="evidence" value="ECO:0007669"/>
    <property type="project" value="UniProtKB-SubCell"/>
</dbReference>
<dbReference type="InterPro" id="IPR013740">
    <property type="entry name" value="Redoxin"/>
</dbReference>
<evidence type="ECO:0000256" key="1">
    <source>
        <dbReference type="ARBA" id="ARBA00004196"/>
    </source>
</evidence>
<reference evidence="6 7" key="1">
    <citation type="submission" date="2018-03" db="EMBL/GenBank/DDBJ databases">
        <title>Genomic Encyclopedia of Archaeal and Bacterial Type Strains, Phase II (KMG-II): from individual species to whole genera.</title>
        <authorList>
            <person name="Goeker M."/>
        </authorList>
    </citation>
    <scope>NUCLEOTIDE SEQUENCE [LARGE SCALE GENOMIC DNA]</scope>
    <source>
        <strain evidence="6 7">DSM 100065</strain>
    </source>
</reference>